<dbReference type="InterPro" id="IPR043502">
    <property type="entry name" value="DNA/RNA_pol_sf"/>
</dbReference>
<dbReference type="Proteomes" id="UP000237271">
    <property type="component" value="Unassembled WGS sequence"/>
</dbReference>
<proteinExistence type="predicted"/>
<dbReference type="Pfam" id="PF07727">
    <property type="entry name" value="RVT_2"/>
    <property type="match status" value="1"/>
</dbReference>
<dbReference type="SUPFAM" id="SSF56672">
    <property type="entry name" value="DNA/RNA polymerases"/>
    <property type="match status" value="1"/>
</dbReference>
<evidence type="ECO:0000313" key="2">
    <source>
        <dbReference type="EMBL" id="POM64022.1"/>
    </source>
</evidence>
<accession>A0A2P4XEQ3</accession>
<comment type="caution">
    <text evidence="2">The sequence shown here is derived from an EMBL/GenBank/DDBJ whole genome shotgun (WGS) entry which is preliminary data.</text>
</comment>
<protein>
    <submittedName>
        <fullName evidence="2">Integrase catalytic core protein</fullName>
    </submittedName>
</protein>
<dbReference type="OrthoDB" id="45690at2759"/>
<dbReference type="EMBL" id="NCKW01011218">
    <property type="protein sequence ID" value="POM64022.1"/>
    <property type="molecule type" value="Genomic_DNA"/>
</dbReference>
<reference evidence="2 3" key="1">
    <citation type="journal article" date="2017" name="Genome Biol. Evol.">
        <title>Phytophthora megakarya and P. palmivora, closely related causal agents of cacao black pod rot, underwent increases in genome sizes and gene numbers by different mechanisms.</title>
        <authorList>
            <person name="Ali S.S."/>
            <person name="Shao J."/>
            <person name="Lary D.J."/>
            <person name="Kronmiller B."/>
            <person name="Shen D."/>
            <person name="Strem M.D."/>
            <person name="Amoako-Attah I."/>
            <person name="Akrofi A.Y."/>
            <person name="Begoude B.A."/>
            <person name="Ten Hoopen G.M."/>
            <person name="Coulibaly K."/>
            <person name="Kebe B.I."/>
            <person name="Melnick R.L."/>
            <person name="Guiltinan M.J."/>
            <person name="Tyler B.M."/>
            <person name="Meinhardt L.W."/>
            <person name="Bailey B.A."/>
        </authorList>
    </citation>
    <scope>NUCLEOTIDE SEQUENCE [LARGE SCALE GENOMIC DNA]</scope>
    <source>
        <strain evidence="3">sbr112.9</strain>
    </source>
</reference>
<keyword evidence="3" id="KW-1185">Reference proteome</keyword>
<feature type="domain" description="Reverse transcriptase Ty1/copia-type" evidence="1">
    <location>
        <begin position="166"/>
        <end position="298"/>
    </location>
</feature>
<evidence type="ECO:0000259" key="1">
    <source>
        <dbReference type="Pfam" id="PF07727"/>
    </source>
</evidence>
<dbReference type="InterPro" id="IPR013103">
    <property type="entry name" value="RVT_2"/>
</dbReference>
<dbReference type="AlphaFoldDB" id="A0A2P4XEQ3"/>
<gene>
    <name evidence="2" type="ORF">PHPALM_20511</name>
</gene>
<sequence>MMSQAGLPKSFWVHALENAVYVKNRVFCKGFVSDVKVNEGIKYKDRYNNGFTVKVEKWLQTFQEFLDDGDIDGLSNDFSDDDSQLAECDAESERSHIESDIVMESADMESGPHILQNTALPGYDDASVKTEGGSSGSCNNQDAEIEGIAKQDADIVTDSENEIDDDENTAYLNAVLTIKPYLDGIEGYLCEQKGHIYVVNKALYGLKQSGREWNTEFNRWLKDYGFERNSTEPCLYVYNHNGKFALVMIYVDDILCATKNEAFKIEMFGKLDRNYGPKGQGLLNKYLGAEQNSDGDEYSFYIKHHN</sequence>
<organism evidence="2 3">
    <name type="scientific">Phytophthora palmivora</name>
    <dbReference type="NCBI Taxonomy" id="4796"/>
    <lineage>
        <taxon>Eukaryota</taxon>
        <taxon>Sar</taxon>
        <taxon>Stramenopiles</taxon>
        <taxon>Oomycota</taxon>
        <taxon>Peronosporomycetes</taxon>
        <taxon>Peronosporales</taxon>
        <taxon>Peronosporaceae</taxon>
        <taxon>Phytophthora</taxon>
    </lineage>
</organism>
<name>A0A2P4XEQ3_9STRA</name>
<evidence type="ECO:0000313" key="3">
    <source>
        <dbReference type="Proteomes" id="UP000237271"/>
    </source>
</evidence>